<comment type="caution">
    <text evidence="1">The sequence shown here is derived from an EMBL/GenBank/DDBJ whole genome shotgun (WGS) entry which is preliminary data.</text>
</comment>
<dbReference type="RefSeq" id="WP_190479497.1">
    <property type="nucleotide sequence ID" value="NZ_JACJSG010000068.1"/>
</dbReference>
<gene>
    <name evidence="1" type="ORF">H6G83_31420</name>
</gene>
<reference evidence="1 2" key="1">
    <citation type="journal article" date="2020" name="ISME J.">
        <title>Comparative genomics reveals insights into cyanobacterial evolution and habitat adaptation.</title>
        <authorList>
            <person name="Chen M.Y."/>
            <person name="Teng W.K."/>
            <person name="Zhao L."/>
            <person name="Hu C.X."/>
            <person name="Zhou Y.K."/>
            <person name="Han B.P."/>
            <person name="Song L.R."/>
            <person name="Shu W.S."/>
        </authorList>
    </citation>
    <scope>NUCLEOTIDE SEQUENCE [LARGE SCALE GENOMIC DNA]</scope>
    <source>
        <strain evidence="1 2">FACHB-119</strain>
    </source>
</reference>
<organism evidence="1 2">
    <name type="scientific">Anabaena azotica FACHB-119</name>
    <dbReference type="NCBI Taxonomy" id="947527"/>
    <lineage>
        <taxon>Bacteria</taxon>
        <taxon>Bacillati</taxon>
        <taxon>Cyanobacteriota</taxon>
        <taxon>Cyanophyceae</taxon>
        <taxon>Nostocales</taxon>
        <taxon>Nostocaceae</taxon>
        <taxon>Anabaena</taxon>
        <taxon>Anabaena azotica</taxon>
    </lineage>
</organism>
<sequence length="60" mass="6796">MSYKQQFRAKLEEFGLGLSRFYYENKPDIIFADDSGQNINLTIDPVEVYSATGGKVMVSI</sequence>
<evidence type="ECO:0000313" key="2">
    <source>
        <dbReference type="Proteomes" id="UP000661112"/>
    </source>
</evidence>
<name>A0ABR8DDQ5_9NOST</name>
<keyword evidence="2" id="KW-1185">Reference proteome</keyword>
<accession>A0ABR8DDQ5</accession>
<dbReference type="EMBL" id="JACJSG010000068">
    <property type="protein sequence ID" value="MBD2505062.1"/>
    <property type="molecule type" value="Genomic_DNA"/>
</dbReference>
<protein>
    <submittedName>
        <fullName evidence="1">Uncharacterized protein</fullName>
    </submittedName>
</protein>
<dbReference type="Proteomes" id="UP000661112">
    <property type="component" value="Unassembled WGS sequence"/>
</dbReference>
<evidence type="ECO:0000313" key="1">
    <source>
        <dbReference type="EMBL" id="MBD2505062.1"/>
    </source>
</evidence>
<proteinExistence type="predicted"/>